<protein>
    <submittedName>
        <fullName evidence="1">IS3 family transposase</fullName>
    </submittedName>
</protein>
<dbReference type="Proteomes" id="UP000313849">
    <property type="component" value="Unassembled WGS sequence"/>
</dbReference>
<evidence type="ECO:0000313" key="2">
    <source>
        <dbReference type="Proteomes" id="UP000313849"/>
    </source>
</evidence>
<evidence type="ECO:0000313" key="1">
    <source>
        <dbReference type="EMBL" id="TNU73912.1"/>
    </source>
</evidence>
<dbReference type="AlphaFoldDB" id="A0A5C5BAW4"/>
<reference evidence="1 2" key="1">
    <citation type="submission" date="2019-06" db="EMBL/GenBank/DDBJ databases">
        <title>Draft genome sequence of Miniimonas arenae KCTC 19750T isolated from sea sand.</title>
        <authorList>
            <person name="Park S.-J."/>
        </authorList>
    </citation>
    <scope>NUCLEOTIDE SEQUENCE [LARGE SCALE GENOMIC DNA]</scope>
    <source>
        <strain evidence="1 2">KCTC 19750</strain>
    </source>
</reference>
<organism evidence="1 2">
    <name type="scientific">Miniimonas arenae</name>
    <dbReference type="NCBI Taxonomy" id="676201"/>
    <lineage>
        <taxon>Bacteria</taxon>
        <taxon>Bacillati</taxon>
        <taxon>Actinomycetota</taxon>
        <taxon>Actinomycetes</taxon>
        <taxon>Micrococcales</taxon>
        <taxon>Beutenbergiaceae</taxon>
        <taxon>Miniimonas</taxon>
    </lineage>
</organism>
<accession>A0A5C5BAW4</accession>
<keyword evidence="2" id="KW-1185">Reference proteome</keyword>
<gene>
    <name evidence="1" type="ORF">FH969_09060</name>
</gene>
<comment type="caution">
    <text evidence="1">The sequence shown here is derived from an EMBL/GenBank/DDBJ whole genome shotgun (WGS) entry which is preliminary data.</text>
</comment>
<dbReference type="EMBL" id="VENP01000030">
    <property type="protein sequence ID" value="TNU73912.1"/>
    <property type="molecule type" value="Genomic_DNA"/>
</dbReference>
<sequence>MRAEGHAVETVCRVLREQGCPVAARTYRAWRGAHRRVAARTISDAVVEDAVRSAAWRTDEAGVRRLTGEGLYGRRKMTALLRRTSV</sequence>
<feature type="non-terminal residue" evidence="1">
    <location>
        <position position="86"/>
    </location>
</feature>
<name>A0A5C5BAW4_9MICO</name>
<proteinExistence type="predicted"/>